<proteinExistence type="predicted"/>
<comment type="caution">
    <text evidence="2">The sequence shown here is derived from an EMBL/GenBank/DDBJ whole genome shotgun (WGS) entry which is preliminary data.</text>
</comment>
<accession>A0A4R4P5D5</accession>
<evidence type="ECO:0000313" key="3">
    <source>
        <dbReference type="Proteomes" id="UP000295431"/>
    </source>
</evidence>
<gene>
    <name evidence="2" type="ORF">E1284_15920</name>
    <name evidence="1" type="ORF">G3I70_07790</name>
</gene>
<organism evidence="2 3">
    <name type="scientific">Actinomadura bangladeshensis</name>
    <dbReference type="NCBI Taxonomy" id="453573"/>
    <lineage>
        <taxon>Bacteria</taxon>
        <taxon>Bacillati</taxon>
        <taxon>Actinomycetota</taxon>
        <taxon>Actinomycetes</taxon>
        <taxon>Streptosporangiales</taxon>
        <taxon>Thermomonosporaceae</taxon>
        <taxon>Actinomadura</taxon>
    </lineage>
</organism>
<reference evidence="1 4" key="2">
    <citation type="submission" date="2020-01" db="EMBL/GenBank/DDBJ databases">
        <title>Insect and environment-associated Actinomycetes.</title>
        <authorList>
            <person name="Currrie C."/>
            <person name="Chevrette M."/>
            <person name="Carlson C."/>
            <person name="Stubbendieck R."/>
            <person name="Wendt-Pienkowski E."/>
        </authorList>
    </citation>
    <scope>NUCLEOTIDE SEQUENCE [LARGE SCALE GENOMIC DNA]</scope>
    <source>
        <strain evidence="1 4">SID10258</strain>
    </source>
</reference>
<evidence type="ECO:0000313" key="4">
    <source>
        <dbReference type="Proteomes" id="UP000475532"/>
    </source>
</evidence>
<reference evidence="2 3" key="1">
    <citation type="submission" date="2019-03" db="EMBL/GenBank/DDBJ databases">
        <title>Draft genome sequences of novel Actinobacteria.</title>
        <authorList>
            <person name="Sahin N."/>
            <person name="Ay H."/>
            <person name="Saygin H."/>
        </authorList>
    </citation>
    <scope>NUCLEOTIDE SEQUENCE [LARGE SCALE GENOMIC DNA]</scope>
    <source>
        <strain evidence="2 3">DSM 45347</strain>
    </source>
</reference>
<protein>
    <submittedName>
        <fullName evidence="2">Uncharacterized protein</fullName>
    </submittedName>
</protein>
<evidence type="ECO:0000313" key="2">
    <source>
        <dbReference type="EMBL" id="TDC15282.1"/>
    </source>
</evidence>
<dbReference type="Proteomes" id="UP000475532">
    <property type="component" value="Unassembled WGS sequence"/>
</dbReference>
<dbReference type="RefSeq" id="WP_131939865.1">
    <property type="nucleotide sequence ID" value="NZ_BAAAMX010000004.1"/>
</dbReference>
<evidence type="ECO:0000313" key="1">
    <source>
        <dbReference type="EMBL" id="NEA22387.1"/>
    </source>
</evidence>
<dbReference type="EMBL" id="SMJW01000069">
    <property type="protein sequence ID" value="TDC15282.1"/>
    <property type="molecule type" value="Genomic_DNA"/>
</dbReference>
<sequence>MYHHDIMQSIMSERTRELRARAEAERDARFARRAREFWADRAERVTAVRRARRHGAAPAR</sequence>
<dbReference type="AlphaFoldDB" id="A0A4R4P5D5"/>
<name>A0A4R4P5D5_9ACTN</name>
<dbReference type="Proteomes" id="UP000295431">
    <property type="component" value="Unassembled WGS sequence"/>
</dbReference>
<dbReference type="EMBL" id="JAAGLI010000207">
    <property type="protein sequence ID" value="NEA22387.1"/>
    <property type="molecule type" value="Genomic_DNA"/>
</dbReference>
<keyword evidence="3" id="KW-1185">Reference proteome</keyword>